<evidence type="ECO:0000256" key="9">
    <source>
        <dbReference type="RuleBase" id="RU369079"/>
    </source>
</evidence>
<dbReference type="EMBL" id="WTVP01000015">
    <property type="protein sequence ID" value="NMG15360.1"/>
    <property type="molecule type" value="Genomic_DNA"/>
</dbReference>
<protein>
    <recommendedName>
        <fullName evidence="9">TRAP transporter small permease protein</fullName>
    </recommendedName>
</protein>
<proteinExistence type="inferred from homology"/>
<reference evidence="11 12" key="1">
    <citation type="submission" date="2019-12" db="EMBL/GenBank/DDBJ databases">
        <title>Comparative genomics gives insights into the taxonomy of the Azoarcus-Aromatoleum group and reveals separate origins of nif in the plant-associated Azoarcus and non-plant-associated Aromatoleum sub-groups.</title>
        <authorList>
            <person name="Lafos M."/>
            <person name="Maluk M."/>
            <person name="Batista M."/>
            <person name="Junghare M."/>
            <person name="Carmona M."/>
            <person name="Faoro H."/>
            <person name="Cruz L.M."/>
            <person name="Battistoni F."/>
            <person name="De Souza E."/>
            <person name="Pedrosa F."/>
            <person name="Chen W.-M."/>
            <person name="Poole P.S."/>
            <person name="Dixon R.A."/>
            <person name="James E.K."/>
        </authorList>
    </citation>
    <scope>NUCLEOTIDE SEQUENCE [LARGE SCALE GENOMIC DNA]</scope>
    <source>
        <strain evidence="11 12">PbN1</strain>
    </source>
</reference>
<evidence type="ECO:0000259" key="10">
    <source>
        <dbReference type="Pfam" id="PF04290"/>
    </source>
</evidence>
<evidence type="ECO:0000313" key="11">
    <source>
        <dbReference type="EMBL" id="NMG15360.1"/>
    </source>
</evidence>
<feature type="domain" description="Tripartite ATP-independent periplasmic transporters DctQ component" evidence="10">
    <location>
        <begin position="25"/>
        <end position="157"/>
    </location>
</feature>
<feature type="transmembrane region" description="Helical" evidence="9">
    <location>
        <begin position="89"/>
        <end position="109"/>
    </location>
</feature>
<evidence type="ECO:0000256" key="3">
    <source>
        <dbReference type="ARBA" id="ARBA00022475"/>
    </source>
</evidence>
<keyword evidence="2 9" id="KW-0813">Transport</keyword>
<accession>A0ABX1NTM2</accession>
<organism evidence="11 12">
    <name type="scientific">Aromatoleum bremense</name>
    <dbReference type="NCBI Taxonomy" id="76115"/>
    <lineage>
        <taxon>Bacteria</taxon>
        <taxon>Pseudomonadati</taxon>
        <taxon>Pseudomonadota</taxon>
        <taxon>Betaproteobacteria</taxon>
        <taxon>Rhodocyclales</taxon>
        <taxon>Rhodocyclaceae</taxon>
        <taxon>Aromatoleum</taxon>
    </lineage>
</organism>
<feature type="transmembrane region" description="Helical" evidence="9">
    <location>
        <begin position="129"/>
        <end position="151"/>
    </location>
</feature>
<feature type="transmembrane region" description="Helical" evidence="9">
    <location>
        <begin position="43"/>
        <end position="63"/>
    </location>
</feature>
<feature type="transmembrane region" description="Helical" evidence="9">
    <location>
        <begin position="12"/>
        <end position="31"/>
    </location>
</feature>
<keyword evidence="12" id="KW-1185">Reference proteome</keyword>
<gene>
    <name evidence="11" type="ORF">GPA24_07355</name>
</gene>
<dbReference type="Proteomes" id="UP000633943">
    <property type="component" value="Unassembled WGS sequence"/>
</dbReference>
<evidence type="ECO:0000256" key="8">
    <source>
        <dbReference type="ARBA" id="ARBA00038436"/>
    </source>
</evidence>
<evidence type="ECO:0000256" key="4">
    <source>
        <dbReference type="ARBA" id="ARBA00022519"/>
    </source>
</evidence>
<keyword evidence="7 9" id="KW-0472">Membrane</keyword>
<comment type="caution">
    <text evidence="11">The sequence shown here is derived from an EMBL/GenBank/DDBJ whole genome shotgun (WGS) entry which is preliminary data.</text>
</comment>
<dbReference type="InterPro" id="IPR007387">
    <property type="entry name" value="TRAP_DctQ"/>
</dbReference>
<comment type="function">
    <text evidence="9">Part of the tripartite ATP-independent periplasmic (TRAP) transport system.</text>
</comment>
<keyword evidence="6 9" id="KW-1133">Transmembrane helix</keyword>
<comment type="subunit">
    <text evidence="9">The complex comprises the extracytoplasmic solute receptor protein and the two transmembrane proteins.</text>
</comment>
<evidence type="ECO:0000256" key="6">
    <source>
        <dbReference type="ARBA" id="ARBA00022989"/>
    </source>
</evidence>
<evidence type="ECO:0000256" key="1">
    <source>
        <dbReference type="ARBA" id="ARBA00004429"/>
    </source>
</evidence>
<evidence type="ECO:0000256" key="5">
    <source>
        <dbReference type="ARBA" id="ARBA00022692"/>
    </source>
</evidence>
<dbReference type="PANTHER" id="PTHR35011:SF10">
    <property type="entry name" value="TRAP TRANSPORTER SMALL PERMEASE PROTEIN"/>
    <property type="match status" value="1"/>
</dbReference>
<dbReference type="InterPro" id="IPR055348">
    <property type="entry name" value="DctQ"/>
</dbReference>
<dbReference type="Pfam" id="PF04290">
    <property type="entry name" value="DctQ"/>
    <property type="match status" value="1"/>
</dbReference>
<keyword evidence="4 9" id="KW-0997">Cell inner membrane</keyword>
<dbReference type="PANTHER" id="PTHR35011">
    <property type="entry name" value="2,3-DIKETO-L-GULONATE TRAP TRANSPORTER SMALL PERMEASE PROTEIN YIAM"/>
    <property type="match status" value="1"/>
</dbReference>
<evidence type="ECO:0000256" key="7">
    <source>
        <dbReference type="ARBA" id="ARBA00023136"/>
    </source>
</evidence>
<name>A0ABX1NTM2_9RHOO</name>
<comment type="similarity">
    <text evidence="8 9">Belongs to the TRAP transporter small permease family.</text>
</comment>
<comment type="subcellular location">
    <subcellularLocation>
        <location evidence="1 9">Cell inner membrane</location>
        <topology evidence="1 9">Multi-pass membrane protein</topology>
    </subcellularLocation>
</comment>
<keyword evidence="5 9" id="KW-0812">Transmembrane</keyword>
<sequence>MRMEKGLKALERAVALVAVGFMLAIMLVVTADVAMRYLFNSPFAWAYDLIALYLMAGVFYFVLSDAHRENAHVGIDILHARMGPRARRAADLVTAGVSLVMFSLIVYIGAERAWENFANDEVLAGNIPWPMWLSAIIVPIGSAFLVLRLALQFVRNLFGPAAAKAPVSATEGITHRHAEELAQ</sequence>
<evidence type="ECO:0000313" key="12">
    <source>
        <dbReference type="Proteomes" id="UP000633943"/>
    </source>
</evidence>
<evidence type="ECO:0000256" key="2">
    <source>
        <dbReference type="ARBA" id="ARBA00022448"/>
    </source>
</evidence>
<keyword evidence="3" id="KW-1003">Cell membrane</keyword>